<accession>A0AAE2ZIK7</accession>
<proteinExistence type="predicted"/>
<dbReference type="Pfam" id="PF09945">
    <property type="entry name" value="DUF2177"/>
    <property type="match status" value="1"/>
</dbReference>
<dbReference type="InterPro" id="IPR018687">
    <property type="entry name" value="DUF2177_membr"/>
</dbReference>
<evidence type="ECO:0000256" key="1">
    <source>
        <dbReference type="SAM" id="Phobius"/>
    </source>
</evidence>
<keyword evidence="1" id="KW-0472">Membrane</keyword>
<dbReference type="EMBL" id="JAICBX010000002">
    <property type="protein sequence ID" value="MBW8637369.1"/>
    <property type="molecule type" value="Genomic_DNA"/>
</dbReference>
<sequence length="134" mass="14588">MIQFAKAYVLTATVFFALDYVWLTRIANDFYRRQIGTLLLDQPKLGAAGLFYVFYVAGIVFFAVLPALRDQSWTAALFAGALFGALAYGTYDVTNYATLKNWPLAVVFADIAWGTTLTGVSALAGYALSRAFGG</sequence>
<keyword evidence="3" id="KW-1185">Reference proteome</keyword>
<name>A0AAE2ZIK7_9HYPH</name>
<evidence type="ECO:0000313" key="3">
    <source>
        <dbReference type="Proteomes" id="UP001196509"/>
    </source>
</evidence>
<dbReference type="AlphaFoldDB" id="A0AAE2ZIK7"/>
<feature type="transmembrane region" description="Helical" evidence="1">
    <location>
        <begin position="7"/>
        <end position="25"/>
    </location>
</feature>
<dbReference type="RefSeq" id="WP_220228078.1">
    <property type="nucleotide sequence ID" value="NZ_JAICBX010000002.1"/>
</dbReference>
<keyword evidence="1" id="KW-0812">Transmembrane</keyword>
<protein>
    <submittedName>
        <fullName evidence="2">DUF2177 family protein</fullName>
    </submittedName>
</protein>
<gene>
    <name evidence="2" type="ORF">K1W69_09235</name>
</gene>
<feature type="transmembrane region" description="Helical" evidence="1">
    <location>
        <begin position="111"/>
        <end position="129"/>
    </location>
</feature>
<organism evidence="2 3">
    <name type="scientific">Flavimaribacter sediminis</name>
    <dbReference type="NCBI Taxonomy" id="2865987"/>
    <lineage>
        <taxon>Bacteria</taxon>
        <taxon>Pseudomonadati</taxon>
        <taxon>Pseudomonadota</taxon>
        <taxon>Alphaproteobacteria</taxon>
        <taxon>Hyphomicrobiales</taxon>
        <taxon>Rhizobiaceae</taxon>
        <taxon>Flavimaribacter</taxon>
    </lineage>
</organism>
<dbReference type="Proteomes" id="UP001196509">
    <property type="component" value="Unassembled WGS sequence"/>
</dbReference>
<feature type="transmembrane region" description="Helical" evidence="1">
    <location>
        <begin position="45"/>
        <end position="65"/>
    </location>
</feature>
<evidence type="ECO:0000313" key="2">
    <source>
        <dbReference type="EMBL" id="MBW8637369.1"/>
    </source>
</evidence>
<reference evidence="2" key="1">
    <citation type="submission" date="2021-08" db="EMBL/GenBank/DDBJ databases">
        <title>Hoeflea bacterium WL0058 sp. nov., isolated from the sediment.</title>
        <authorList>
            <person name="Wang L."/>
            <person name="Zhang D."/>
        </authorList>
    </citation>
    <scope>NUCLEOTIDE SEQUENCE</scope>
    <source>
        <strain evidence="2">WL0058</strain>
    </source>
</reference>
<feature type="transmembrane region" description="Helical" evidence="1">
    <location>
        <begin position="72"/>
        <end position="91"/>
    </location>
</feature>
<keyword evidence="1" id="KW-1133">Transmembrane helix</keyword>
<comment type="caution">
    <text evidence="2">The sequence shown here is derived from an EMBL/GenBank/DDBJ whole genome shotgun (WGS) entry which is preliminary data.</text>
</comment>